<evidence type="ECO:0008006" key="3">
    <source>
        <dbReference type="Google" id="ProtNLM"/>
    </source>
</evidence>
<dbReference type="GO" id="GO:0032979">
    <property type="term" value="P:protein insertion into mitochondrial inner membrane from matrix"/>
    <property type="evidence" value="ECO:0007669"/>
    <property type="project" value="TreeGrafter"/>
</dbReference>
<proteinExistence type="predicted"/>
<evidence type="ECO:0000313" key="1">
    <source>
        <dbReference type="EnsemblMetazoa" id="SMAR012025-PA"/>
    </source>
</evidence>
<dbReference type="AlphaFoldDB" id="T1JDZ0"/>
<keyword evidence="2" id="KW-1185">Reference proteome</keyword>
<dbReference type="Proteomes" id="UP000014500">
    <property type="component" value="Unassembled WGS sequence"/>
</dbReference>
<sequence length="226" mass="26620">MKFWNKNFPEHSYGKRDRYIPLMLFNEIVWPNLFNNLKTITFTNLLIRQFIDPTFQKKQFLDEAKIMVLKVSKLLALGEIDNMKGLLTDDAIKELRPNLIKMSQTQREALAVEAENIILGFIYSLDVKVDKSTNPQKRLVEITCCFHSSSDSVTGFYPLRKVFKNRKNHLICNYRFVRDYTKGVKGRWMIDRLNHFKPGDIPRQYKKLKLTELAMGQNGVKWKLVL</sequence>
<dbReference type="eggNOG" id="ENOG502QR8E">
    <property type="taxonomic scope" value="Eukaryota"/>
</dbReference>
<dbReference type="HOGENOM" id="CLU_079476_1_0_1"/>
<name>T1JDZ0_STRMM</name>
<dbReference type="EnsemblMetazoa" id="SMAR012025-RA">
    <property type="protein sequence ID" value="SMAR012025-PA"/>
    <property type="gene ID" value="SMAR012025"/>
</dbReference>
<evidence type="ECO:0000313" key="2">
    <source>
        <dbReference type="Proteomes" id="UP000014500"/>
    </source>
</evidence>
<dbReference type="PANTHER" id="PTHR13333:SF5">
    <property type="entry name" value="M-AAA PROTEASE-INTERACTING PROTEIN 1, MITOCHONDRIAL"/>
    <property type="match status" value="1"/>
</dbReference>
<organism evidence="1 2">
    <name type="scientific">Strigamia maritima</name>
    <name type="common">European centipede</name>
    <name type="synonym">Geophilus maritimus</name>
    <dbReference type="NCBI Taxonomy" id="126957"/>
    <lineage>
        <taxon>Eukaryota</taxon>
        <taxon>Metazoa</taxon>
        <taxon>Ecdysozoa</taxon>
        <taxon>Arthropoda</taxon>
        <taxon>Myriapoda</taxon>
        <taxon>Chilopoda</taxon>
        <taxon>Pleurostigmophora</taxon>
        <taxon>Geophilomorpha</taxon>
        <taxon>Linotaeniidae</taxon>
        <taxon>Strigamia</taxon>
    </lineage>
</organism>
<reference evidence="1" key="2">
    <citation type="submission" date="2015-02" db="UniProtKB">
        <authorList>
            <consortium name="EnsemblMetazoa"/>
        </authorList>
    </citation>
    <scope>IDENTIFICATION</scope>
</reference>
<dbReference type="STRING" id="126957.T1JDZ0"/>
<dbReference type="OMA" id="TICNYEF"/>
<dbReference type="PANTHER" id="PTHR13333">
    <property type="entry name" value="M-AAA PROTEASE-INTERACTING PROTEIN 1, MITOCHONDRIAL"/>
    <property type="match status" value="1"/>
</dbReference>
<reference evidence="2" key="1">
    <citation type="submission" date="2011-05" db="EMBL/GenBank/DDBJ databases">
        <authorList>
            <person name="Richards S.R."/>
            <person name="Qu J."/>
            <person name="Jiang H."/>
            <person name="Jhangiani S.N."/>
            <person name="Agravi P."/>
            <person name="Goodspeed R."/>
            <person name="Gross S."/>
            <person name="Mandapat C."/>
            <person name="Jackson L."/>
            <person name="Mathew T."/>
            <person name="Pu L."/>
            <person name="Thornton R."/>
            <person name="Saada N."/>
            <person name="Wilczek-Boney K.B."/>
            <person name="Lee S."/>
            <person name="Kovar C."/>
            <person name="Wu Y."/>
            <person name="Scherer S.E."/>
            <person name="Worley K.C."/>
            <person name="Muzny D.M."/>
            <person name="Gibbs R."/>
        </authorList>
    </citation>
    <scope>NUCLEOTIDE SEQUENCE</scope>
    <source>
        <strain evidence="2">Brora</strain>
    </source>
</reference>
<dbReference type="EMBL" id="JH432114">
    <property type="status" value="NOT_ANNOTATED_CDS"/>
    <property type="molecule type" value="Genomic_DNA"/>
</dbReference>
<dbReference type="PhylomeDB" id="T1JDZ0"/>
<dbReference type="GO" id="GO:0005743">
    <property type="term" value="C:mitochondrial inner membrane"/>
    <property type="evidence" value="ECO:0007669"/>
    <property type="project" value="TreeGrafter"/>
</dbReference>
<accession>T1JDZ0</accession>
<dbReference type="GO" id="GO:0043022">
    <property type="term" value="F:ribosome binding"/>
    <property type="evidence" value="ECO:0007669"/>
    <property type="project" value="TreeGrafter"/>
</dbReference>
<protein>
    <recommendedName>
        <fullName evidence="3">Tim44-like domain-containing protein</fullName>
    </recommendedName>
</protein>